<dbReference type="AlphaFoldDB" id="A0A2A9ML61"/>
<protein>
    <recommendedName>
        <fullName evidence="4">Transmembrane protein</fullName>
    </recommendedName>
</protein>
<dbReference type="VEuPathDB" id="ToxoDB:BESB_046150"/>
<keyword evidence="3" id="KW-1185">Reference proteome</keyword>
<evidence type="ECO:0008006" key="4">
    <source>
        <dbReference type="Google" id="ProtNLM"/>
    </source>
</evidence>
<organism evidence="2 3">
    <name type="scientific">Besnoitia besnoiti</name>
    <name type="common">Apicomplexan protozoan</name>
    <dbReference type="NCBI Taxonomy" id="94643"/>
    <lineage>
        <taxon>Eukaryota</taxon>
        <taxon>Sar</taxon>
        <taxon>Alveolata</taxon>
        <taxon>Apicomplexa</taxon>
        <taxon>Conoidasida</taxon>
        <taxon>Coccidia</taxon>
        <taxon>Eucoccidiorida</taxon>
        <taxon>Eimeriorina</taxon>
        <taxon>Sarcocystidae</taxon>
        <taxon>Besnoitia</taxon>
    </lineage>
</organism>
<dbReference type="GeneID" id="40309545"/>
<dbReference type="KEGG" id="bbes:BESB_046150"/>
<evidence type="ECO:0000313" key="2">
    <source>
        <dbReference type="EMBL" id="PFH36423.1"/>
    </source>
</evidence>
<accession>A0A2A9ML61</accession>
<sequence length="336" mass="37435">MIGVMKLPGILAALFLLCGALVRAHRVSPAQQDDVTVLESPLFNPLSSIAYHVLKVAEGLPRAQRQAFNDESLTKLLQTFEVRTNRLKPLVENVFLLMSKKERTKSDLEMFQSGIEAIESIFSQLHRSGKEIESLEDKTSSHRLCESILLHVQQGLPEARALRTANLNSSEALPSVVQDFVAAEYLPNAERVYSLNQKLQNAHSDDGIPKSSADELLGDWQRAHAGIQRSGRKILALIAKVKNSIPRVPSPDDFETLAAAIHFMQKDVADDVKTHNWETLRRRLDAAQKRALTLLHNTRPPTTKPHKIEGLDLPMVTDVIAVGLCNDKTRVFRVLA</sequence>
<dbReference type="EMBL" id="NWUJ01000003">
    <property type="protein sequence ID" value="PFH36423.1"/>
    <property type="molecule type" value="Genomic_DNA"/>
</dbReference>
<evidence type="ECO:0000313" key="3">
    <source>
        <dbReference type="Proteomes" id="UP000224006"/>
    </source>
</evidence>
<gene>
    <name evidence="2" type="ORF">BESB_046150</name>
</gene>
<keyword evidence="1" id="KW-0732">Signal</keyword>
<name>A0A2A9ML61_BESBE</name>
<dbReference type="RefSeq" id="XP_029220432.1">
    <property type="nucleotide sequence ID" value="XM_029363066.1"/>
</dbReference>
<comment type="caution">
    <text evidence="2">The sequence shown here is derived from an EMBL/GenBank/DDBJ whole genome shotgun (WGS) entry which is preliminary data.</text>
</comment>
<feature type="signal peptide" evidence="1">
    <location>
        <begin position="1"/>
        <end position="24"/>
    </location>
</feature>
<evidence type="ECO:0000256" key="1">
    <source>
        <dbReference type="SAM" id="SignalP"/>
    </source>
</evidence>
<dbReference type="Proteomes" id="UP000224006">
    <property type="component" value="Chromosome III"/>
</dbReference>
<proteinExistence type="predicted"/>
<dbReference type="OrthoDB" id="332993at2759"/>
<feature type="chain" id="PRO_5013196755" description="Transmembrane protein" evidence="1">
    <location>
        <begin position="25"/>
        <end position="336"/>
    </location>
</feature>
<reference evidence="2 3" key="1">
    <citation type="submission" date="2017-09" db="EMBL/GenBank/DDBJ databases">
        <title>Genome sequencing of Besnoitia besnoiti strain Bb-Ger1.</title>
        <authorList>
            <person name="Schares G."/>
            <person name="Venepally P."/>
            <person name="Lorenzi H.A."/>
        </authorList>
    </citation>
    <scope>NUCLEOTIDE SEQUENCE [LARGE SCALE GENOMIC DNA]</scope>
    <source>
        <strain evidence="2 3">Bb-Ger1</strain>
    </source>
</reference>